<reference evidence="4 5" key="1">
    <citation type="submission" date="2020-01" db="EMBL/GenBank/DDBJ databases">
        <authorList>
            <person name="Gupta K D."/>
        </authorList>
    </citation>
    <scope>NUCLEOTIDE SEQUENCE [LARGE SCALE GENOMIC DNA]</scope>
</reference>
<organism evidence="4 5">
    <name type="scientific">Cyclocybe aegerita</name>
    <name type="common">Black poplar mushroom</name>
    <name type="synonym">Agrocybe aegerita</name>
    <dbReference type="NCBI Taxonomy" id="1973307"/>
    <lineage>
        <taxon>Eukaryota</taxon>
        <taxon>Fungi</taxon>
        <taxon>Dikarya</taxon>
        <taxon>Basidiomycota</taxon>
        <taxon>Agaricomycotina</taxon>
        <taxon>Agaricomycetes</taxon>
        <taxon>Agaricomycetidae</taxon>
        <taxon>Agaricales</taxon>
        <taxon>Agaricineae</taxon>
        <taxon>Bolbitiaceae</taxon>
        <taxon>Cyclocybe</taxon>
    </lineage>
</organism>
<dbReference type="InterPro" id="IPR036291">
    <property type="entry name" value="NAD(P)-bd_dom_sf"/>
</dbReference>
<feature type="region of interest" description="Disordered" evidence="1">
    <location>
        <begin position="68"/>
        <end position="89"/>
    </location>
</feature>
<feature type="domain" description="Gal80p-like C-terminal" evidence="3">
    <location>
        <begin position="144"/>
        <end position="295"/>
    </location>
</feature>
<evidence type="ECO:0000259" key="3">
    <source>
        <dbReference type="Pfam" id="PF22685"/>
    </source>
</evidence>
<comment type="caution">
    <text evidence="4">The sequence shown here is derived from an EMBL/GenBank/DDBJ whole genome shotgun (WGS) entry which is preliminary data.</text>
</comment>
<dbReference type="EMBL" id="CACVBS010000039">
    <property type="protein sequence ID" value="CAA7263470.1"/>
    <property type="molecule type" value="Genomic_DNA"/>
</dbReference>
<accession>A0A8S0VV94</accession>
<dbReference type="Proteomes" id="UP000467700">
    <property type="component" value="Unassembled WGS sequence"/>
</dbReference>
<evidence type="ECO:0008006" key="6">
    <source>
        <dbReference type="Google" id="ProtNLM"/>
    </source>
</evidence>
<evidence type="ECO:0000256" key="1">
    <source>
        <dbReference type="SAM" id="MobiDB-lite"/>
    </source>
</evidence>
<dbReference type="AlphaFoldDB" id="A0A8S0VV94"/>
<dbReference type="Pfam" id="PF22685">
    <property type="entry name" value="Gal80p_C-like"/>
    <property type="match status" value="1"/>
</dbReference>
<sequence length="376" mass="40832">MPPSKPIRVGFIGLSTSGWAADALAPSLISLKNDYDLVALSTSSEASAAVSAAKYSADVGHPITAYSGDTSKIANDPQHRPRRGLGQDPMHKQLLTPVIEAKKDFFIEWPAGRNLQETQEFAELARKNGVRSIVGLQGRSSRVVAKLKEIIASGNIGAVRSTSIIATLPQEGEFWPPLVHEGMAYTIVESNGATLLSIPIGHILDNFAQIMGDFASVNATSTLFHKTATIIDVKTRQPTGKTLPMTHPDHISVSGVLKSGAFASLFWRSGYKMTPGRRRFLWEIDGDEGSIRVESDHMLGPMMSMFDPAIYVNGEKVEYVEEGTVGGSMHNVTEAWKAFVSGEEGKYPTIDDAVKNHKLLAGIRKSLDEGRVVRFE</sequence>
<dbReference type="GO" id="GO:0000166">
    <property type="term" value="F:nucleotide binding"/>
    <property type="evidence" value="ECO:0007669"/>
    <property type="project" value="InterPro"/>
</dbReference>
<dbReference type="Gene3D" id="3.30.360.10">
    <property type="entry name" value="Dihydrodipicolinate Reductase, domain 2"/>
    <property type="match status" value="1"/>
</dbReference>
<dbReference type="InterPro" id="IPR055080">
    <property type="entry name" value="Gal80p-like_C"/>
</dbReference>
<dbReference type="InterPro" id="IPR051317">
    <property type="entry name" value="Gfo/Idh/MocA_oxidoreduct"/>
</dbReference>
<protein>
    <recommendedName>
        <fullName evidence="6">Gfo/Idh/MocA-like oxidoreductase N-terminal domain-containing protein</fullName>
    </recommendedName>
</protein>
<dbReference type="SUPFAM" id="SSF51735">
    <property type="entry name" value="NAD(P)-binding Rossmann-fold domains"/>
    <property type="match status" value="1"/>
</dbReference>
<dbReference type="PANTHER" id="PTHR43708:SF1">
    <property type="entry name" value="GALACTOSE_LACTOSE METABOLISM REGULATORY PROTEIN GAL80"/>
    <property type="match status" value="1"/>
</dbReference>
<evidence type="ECO:0000259" key="2">
    <source>
        <dbReference type="Pfam" id="PF01408"/>
    </source>
</evidence>
<dbReference type="SUPFAM" id="SSF55347">
    <property type="entry name" value="Glyceraldehyde-3-phosphate dehydrogenase-like, C-terminal domain"/>
    <property type="match status" value="1"/>
</dbReference>
<dbReference type="OrthoDB" id="64915at2759"/>
<evidence type="ECO:0000313" key="5">
    <source>
        <dbReference type="Proteomes" id="UP000467700"/>
    </source>
</evidence>
<feature type="domain" description="Gfo/Idh/MocA-like oxidoreductase N-terminal" evidence="2">
    <location>
        <begin position="7"/>
        <end position="135"/>
    </location>
</feature>
<proteinExistence type="predicted"/>
<name>A0A8S0VV94_CYCAE</name>
<dbReference type="Pfam" id="PF01408">
    <property type="entry name" value="GFO_IDH_MocA"/>
    <property type="match status" value="1"/>
</dbReference>
<dbReference type="InterPro" id="IPR000683">
    <property type="entry name" value="Gfo/Idh/MocA-like_OxRdtase_N"/>
</dbReference>
<dbReference type="Gene3D" id="3.40.50.720">
    <property type="entry name" value="NAD(P)-binding Rossmann-like Domain"/>
    <property type="match status" value="1"/>
</dbReference>
<evidence type="ECO:0000313" key="4">
    <source>
        <dbReference type="EMBL" id="CAA7263470.1"/>
    </source>
</evidence>
<keyword evidence="5" id="KW-1185">Reference proteome</keyword>
<gene>
    <name evidence="4" type="ORF">AAE3_LOCUS5656</name>
</gene>
<dbReference type="PANTHER" id="PTHR43708">
    <property type="entry name" value="CONSERVED EXPRESSED OXIDOREDUCTASE (EUROFUNG)"/>
    <property type="match status" value="1"/>
</dbReference>